<feature type="domain" description="N-acetyltransferase" evidence="3">
    <location>
        <begin position="2"/>
        <end position="157"/>
    </location>
</feature>
<dbReference type="GeneID" id="80877815"/>
<dbReference type="SUPFAM" id="SSF55729">
    <property type="entry name" value="Acyl-CoA N-acyltransferases (Nat)"/>
    <property type="match status" value="1"/>
</dbReference>
<dbReference type="AlphaFoldDB" id="A0AAE9WHX4"/>
<dbReference type="InterPro" id="IPR000182">
    <property type="entry name" value="GNAT_dom"/>
</dbReference>
<keyword evidence="2" id="KW-0012">Acyltransferase</keyword>
<dbReference type="Proteomes" id="UP001212411">
    <property type="component" value="Chromosome 3"/>
</dbReference>
<dbReference type="InterPro" id="IPR051646">
    <property type="entry name" value="NatB_acetyltransferase_subunit"/>
</dbReference>
<evidence type="ECO:0000313" key="5">
    <source>
        <dbReference type="Proteomes" id="UP001212411"/>
    </source>
</evidence>
<sequence>MADTRKFKATDLFKFNNINLDPLTETFNISFYLSYLNKWPSLCVAQESIASTNSSLMGYIIGKSEGKGTDWHTHVTAITVAPSSRRLGLAKTMMDYLETVGESEKAYFVDLFVRTSNALAINFYRGLGYSVYRRVVGYYSNPYGKDEDSFDMRKPLARDTNHQSVRENGEHFNCSPADVVF</sequence>
<evidence type="ECO:0000259" key="3">
    <source>
        <dbReference type="PROSITE" id="PS51186"/>
    </source>
</evidence>
<dbReference type="GO" id="GO:0004596">
    <property type="term" value="F:protein-N-terminal amino-acid acetyltransferase activity"/>
    <property type="evidence" value="ECO:0007669"/>
    <property type="project" value="TreeGrafter"/>
</dbReference>
<keyword evidence="5" id="KW-1185">Reference proteome</keyword>
<keyword evidence="1" id="KW-0808">Transferase</keyword>
<dbReference type="InterPro" id="IPR016181">
    <property type="entry name" value="Acyl_CoA_acyltransferase"/>
</dbReference>
<proteinExistence type="predicted"/>
<dbReference type="CDD" id="cd04301">
    <property type="entry name" value="NAT_SF"/>
    <property type="match status" value="1"/>
</dbReference>
<accession>A0AAE9WHX4</accession>
<organism evidence="4 5">
    <name type="scientific">Schizosaccharomyces osmophilus</name>
    <dbReference type="NCBI Taxonomy" id="2545709"/>
    <lineage>
        <taxon>Eukaryota</taxon>
        <taxon>Fungi</taxon>
        <taxon>Dikarya</taxon>
        <taxon>Ascomycota</taxon>
        <taxon>Taphrinomycotina</taxon>
        <taxon>Schizosaccharomycetes</taxon>
        <taxon>Schizosaccharomycetales</taxon>
        <taxon>Schizosaccharomycetaceae</taxon>
        <taxon>Schizosaccharomyces</taxon>
    </lineage>
</organism>
<gene>
    <name evidence="4" type="primary">naa20</name>
    <name evidence="4" type="ORF">SOMG_04339</name>
</gene>
<dbReference type="PANTHER" id="PTHR45910:SF1">
    <property type="entry name" value="N-ALPHA-ACETYLTRANSFERASE 20"/>
    <property type="match status" value="1"/>
</dbReference>
<dbReference type="EMBL" id="CP115613">
    <property type="protein sequence ID" value="WBW75096.1"/>
    <property type="molecule type" value="Genomic_DNA"/>
</dbReference>
<dbReference type="Pfam" id="PF00583">
    <property type="entry name" value="Acetyltransf_1"/>
    <property type="match status" value="1"/>
</dbReference>
<dbReference type="GO" id="GO:0031416">
    <property type="term" value="C:NatB complex"/>
    <property type="evidence" value="ECO:0007669"/>
    <property type="project" value="TreeGrafter"/>
</dbReference>
<dbReference type="Gene3D" id="3.40.630.30">
    <property type="match status" value="1"/>
</dbReference>
<dbReference type="PROSITE" id="PS51186">
    <property type="entry name" value="GNAT"/>
    <property type="match status" value="1"/>
</dbReference>
<evidence type="ECO:0000256" key="1">
    <source>
        <dbReference type="ARBA" id="ARBA00022679"/>
    </source>
</evidence>
<dbReference type="PANTHER" id="PTHR45910">
    <property type="entry name" value="N-ALPHA-ACETYLTRANSFERASE 20"/>
    <property type="match status" value="1"/>
</dbReference>
<dbReference type="KEGG" id="som:SOMG_04339"/>
<dbReference type="RefSeq" id="XP_056039339.1">
    <property type="nucleotide sequence ID" value="XM_056183126.1"/>
</dbReference>
<reference evidence="4 5" key="1">
    <citation type="journal article" date="2023" name="G3 (Bethesda)">
        <title>A high-quality reference genome for the fission yeast Schizosaccharomyces osmophilus.</title>
        <authorList>
            <person name="Jia G.S."/>
            <person name="Zhang W.C."/>
            <person name="Liang Y."/>
            <person name="Liu X.H."/>
            <person name="Rhind N."/>
            <person name="Pidoux A."/>
            <person name="Brysch-Herzberg M."/>
            <person name="Du L.L."/>
        </authorList>
    </citation>
    <scope>NUCLEOTIDE SEQUENCE [LARGE SCALE GENOMIC DNA]</scope>
    <source>
        <strain evidence="4 5">CBS 15793</strain>
    </source>
</reference>
<evidence type="ECO:0000313" key="4">
    <source>
        <dbReference type="EMBL" id="WBW75096.1"/>
    </source>
</evidence>
<evidence type="ECO:0000256" key="2">
    <source>
        <dbReference type="ARBA" id="ARBA00023315"/>
    </source>
</evidence>
<name>A0AAE9WHX4_9SCHI</name>
<protein>
    <submittedName>
        <fullName evidence="4">NatB N-acetyltransferase complex catalytic subunit Naa20</fullName>
    </submittedName>
</protein>